<evidence type="ECO:0000256" key="3">
    <source>
        <dbReference type="ARBA" id="ARBA00034003"/>
    </source>
</evidence>
<accession>A0A168K3F7</accession>
<evidence type="ECO:0000256" key="1">
    <source>
        <dbReference type="ARBA" id="ARBA00007572"/>
    </source>
</evidence>
<comment type="similarity">
    <text evidence="1">Belongs to the ATP-dependent DNA ligase family.</text>
</comment>
<dbReference type="Gene3D" id="2.40.50.140">
    <property type="entry name" value="Nucleic acid-binding proteins"/>
    <property type="match status" value="1"/>
</dbReference>
<reference evidence="5 6" key="1">
    <citation type="submission" date="2016-03" db="EMBL/GenBank/DDBJ databases">
        <title>Draft genome sequence of Paenibacillus glacialis DSM 22343.</title>
        <authorList>
            <person name="Shin S.-K."/>
            <person name="Yi H."/>
        </authorList>
    </citation>
    <scope>NUCLEOTIDE SEQUENCE [LARGE SCALE GENOMIC DNA]</scope>
    <source>
        <strain evidence="5 6">DSM 22343</strain>
    </source>
</reference>
<evidence type="ECO:0000256" key="2">
    <source>
        <dbReference type="ARBA" id="ARBA00022598"/>
    </source>
</evidence>
<name>A0A168K3F7_9BACL</name>
<dbReference type="InterPro" id="IPR050191">
    <property type="entry name" value="ATP-dep_DNA_ligase"/>
</dbReference>
<dbReference type="AlphaFoldDB" id="A0A168K3F7"/>
<dbReference type="OrthoDB" id="9802472at2"/>
<dbReference type="CDD" id="cd07906">
    <property type="entry name" value="Adenylation_DNA_ligase_LigD_LigC"/>
    <property type="match status" value="1"/>
</dbReference>
<dbReference type="PANTHER" id="PTHR45674">
    <property type="entry name" value="DNA LIGASE 1/3 FAMILY MEMBER"/>
    <property type="match status" value="1"/>
</dbReference>
<evidence type="ECO:0000313" key="5">
    <source>
        <dbReference type="EMBL" id="OAB41482.1"/>
    </source>
</evidence>
<dbReference type="PROSITE" id="PS50160">
    <property type="entry name" value="DNA_LIGASE_A3"/>
    <property type="match status" value="1"/>
</dbReference>
<dbReference type="Gene3D" id="3.30.1490.70">
    <property type="match status" value="1"/>
</dbReference>
<dbReference type="EMBL" id="LVJH01000029">
    <property type="protein sequence ID" value="OAB41482.1"/>
    <property type="molecule type" value="Genomic_DNA"/>
</dbReference>
<evidence type="ECO:0000259" key="4">
    <source>
        <dbReference type="PROSITE" id="PS50160"/>
    </source>
</evidence>
<dbReference type="GO" id="GO:0005524">
    <property type="term" value="F:ATP binding"/>
    <property type="evidence" value="ECO:0007669"/>
    <property type="project" value="InterPro"/>
</dbReference>
<dbReference type="SUPFAM" id="SSF56091">
    <property type="entry name" value="DNA ligase/mRNA capping enzyme, catalytic domain"/>
    <property type="match status" value="1"/>
</dbReference>
<dbReference type="PANTHER" id="PTHR45674:SF4">
    <property type="entry name" value="DNA LIGASE 1"/>
    <property type="match status" value="1"/>
</dbReference>
<comment type="caution">
    <text evidence="5">The sequence shown here is derived from an EMBL/GenBank/DDBJ whole genome shotgun (WGS) entry which is preliminary data.</text>
</comment>
<organism evidence="5 6">
    <name type="scientific">Paenibacillus glacialis</name>
    <dbReference type="NCBI Taxonomy" id="494026"/>
    <lineage>
        <taxon>Bacteria</taxon>
        <taxon>Bacillati</taxon>
        <taxon>Bacillota</taxon>
        <taxon>Bacilli</taxon>
        <taxon>Bacillales</taxon>
        <taxon>Paenibacillaceae</taxon>
        <taxon>Paenibacillus</taxon>
    </lineage>
</organism>
<protein>
    <recommendedName>
        <fullName evidence="4">ATP-dependent DNA ligase family profile domain-containing protein</fullName>
    </recommendedName>
</protein>
<dbReference type="Proteomes" id="UP000076967">
    <property type="component" value="Unassembled WGS sequence"/>
</dbReference>
<dbReference type="GO" id="GO:0006310">
    <property type="term" value="P:DNA recombination"/>
    <property type="evidence" value="ECO:0007669"/>
    <property type="project" value="InterPro"/>
</dbReference>
<dbReference type="GO" id="GO:0003910">
    <property type="term" value="F:DNA ligase (ATP) activity"/>
    <property type="evidence" value="ECO:0007669"/>
    <property type="project" value="UniProtKB-EC"/>
</dbReference>
<comment type="catalytic activity">
    <reaction evidence="3">
        <text>ATP + (deoxyribonucleotide)n-3'-hydroxyl + 5'-phospho-(deoxyribonucleotide)m = (deoxyribonucleotide)n+m + AMP + diphosphate.</text>
        <dbReference type="EC" id="6.5.1.1"/>
    </reaction>
</comment>
<dbReference type="InterPro" id="IPR012310">
    <property type="entry name" value="DNA_ligase_ATP-dep_cent"/>
</dbReference>
<keyword evidence="2" id="KW-0436">Ligase</keyword>
<proteinExistence type="inferred from homology"/>
<dbReference type="GO" id="GO:0006281">
    <property type="term" value="P:DNA repair"/>
    <property type="evidence" value="ECO:0007669"/>
    <property type="project" value="InterPro"/>
</dbReference>
<dbReference type="SUPFAM" id="SSF50249">
    <property type="entry name" value="Nucleic acid-binding proteins"/>
    <property type="match status" value="1"/>
</dbReference>
<keyword evidence="6" id="KW-1185">Reference proteome</keyword>
<feature type="domain" description="ATP-dependent DNA ligase family profile" evidence="4">
    <location>
        <begin position="104"/>
        <end position="232"/>
    </location>
</feature>
<sequence>MHPFTPMSPILQSTLPVGEEWIYQLKWDGYRVIAKVEDKKVNLYSKKMLSLNTVFPELIEALSVLNGNYILDGEAILLDKSTGKPSFQQLQKRGRMRDTKLIKSAADREPVSYIVFDVLQCGEQNVRKLPFVERNQRLKSLAKDWKHPLYTTDVFNDGEVLWNWVVDQQLEGVVAKKSSSPYREGKHHHDWIKCKTSVQMEVDIVGVLMKEGVVSSLAMSKEGEYFGRISSGLNHSLKQQLALLPTTAKPQDYFDAMPEGLRRTTIHWLNNSLKAAVTGLEVTTAGQLRHPKLISIEGISNS</sequence>
<dbReference type="Pfam" id="PF01068">
    <property type="entry name" value="DNA_ligase_A_M"/>
    <property type="match status" value="1"/>
</dbReference>
<gene>
    <name evidence="5" type="ORF">PGLA_16935</name>
</gene>
<dbReference type="InterPro" id="IPR012340">
    <property type="entry name" value="NA-bd_OB-fold"/>
</dbReference>
<dbReference type="Gene3D" id="3.30.470.30">
    <property type="entry name" value="DNA ligase/mRNA capping enzyme"/>
    <property type="match status" value="1"/>
</dbReference>
<dbReference type="STRING" id="494026.PGLA_16935"/>
<evidence type="ECO:0000313" key="6">
    <source>
        <dbReference type="Proteomes" id="UP000076967"/>
    </source>
</evidence>